<dbReference type="PANTHER" id="PTHR15398">
    <property type="entry name" value="BROMODOMAIN-CONTAINING PROTEIN 8"/>
    <property type="match status" value="1"/>
</dbReference>
<dbReference type="GO" id="GO:0035267">
    <property type="term" value="C:NuA4 histone acetyltransferase complex"/>
    <property type="evidence" value="ECO:0007669"/>
    <property type="project" value="TreeGrafter"/>
</dbReference>
<feature type="region of interest" description="Disordered" evidence="4">
    <location>
        <begin position="350"/>
        <end position="414"/>
    </location>
</feature>
<dbReference type="SMART" id="SM00297">
    <property type="entry name" value="BROMO"/>
    <property type="match status" value="1"/>
</dbReference>
<reference evidence="6" key="1">
    <citation type="journal article" date="2020" name="Stud. Mycol.">
        <title>101 Dothideomycetes genomes: a test case for predicting lifestyles and emergence of pathogens.</title>
        <authorList>
            <person name="Haridas S."/>
            <person name="Albert R."/>
            <person name="Binder M."/>
            <person name="Bloem J."/>
            <person name="Labutti K."/>
            <person name="Salamov A."/>
            <person name="Andreopoulos B."/>
            <person name="Baker S."/>
            <person name="Barry K."/>
            <person name="Bills G."/>
            <person name="Bluhm B."/>
            <person name="Cannon C."/>
            <person name="Castanera R."/>
            <person name="Culley D."/>
            <person name="Daum C."/>
            <person name="Ezra D."/>
            <person name="Gonzalez J."/>
            <person name="Henrissat B."/>
            <person name="Kuo A."/>
            <person name="Liang C."/>
            <person name="Lipzen A."/>
            <person name="Lutzoni F."/>
            <person name="Magnuson J."/>
            <person name="Mondo S."/>
            <person name="Nolan M."/>
            <person name="Ohm R."/>
            <person name="Pangilinan J."/>
            <person name="Park H.-J."/>
            <person name="Ramirez L."/>
            <person name="Alfaro M."/>
            <person name="Sun H."/>
            <person name="Tritt A."/>
            <person name="Yoshinaga Y."/>
            <person name="Zwiers L.-H."/>
            <person name="Turgeon B."/>
            <person name="Goodwin S."/>
            <person name="Spatafora J."/>
            <person name="Crous P."/>
            <person name="Grigoriev I."/>
        </authorList>
    </citation>
    <scope>NUCLEOTIDE SEQUENCE</scope>
    <source>
        <strain evidence="6">CBS 279.74</strain>
    </source>
</reference>
<feature type="compositionally biased region" description="Polar residues" evidence="4">
    <location>
        <begin position="427"/>
        <end position="447"/>
    </location>
</feature>
<feature type="coiled-coil region" evidence="3">
    <location>
        <begin position="127"/>
        <end position="154"/>
    </location>
</feature>
<dbReference type="CDD" id="cd04369">
    <property type="entry name" value="Bromodomain"/>
    <property type="match status" value="1"/>
</dbReference>
<dbReference type="OrthoDB" id="21449at2759"/>
<keyword evidence="3" id="KW-0175">Coiled coil</keyword>
<keyword evidence="7" id="KW-1185">Reference proteome</keyword>
<evidence type="ECO:0000256" key="3">
    <source>
        <dbReference type="SAM" id="Coils"/>
    </source>
</evidence>
<evidence type="ECO:0000256" key="2">
    <source>
        <dbReference type="PROSITE-ProRule" id="PRU00035"/>
    </source>
</evidence>
<feature type="compositionally biased region" description="Basic and acidic residues" evidence="4">
    <location>
        <begin position="501"/>
        <end position="547"/>
    </location>
</feature>
<organism evidence="6 7">
    <name type="scientific">Pleomassaria siparia CBS 279.74</name>
    <dbReference type="NCBI Taxonomy" id="1314801"/>
    <lineage>
        <taxon>Eukaryota</taxon>
        <taxon>Fungi</taxon>
        <taxon>Dikarya</taxon>
        <taxon>Ascomycota</taxon>
        <taxon>Pezizomycotina</taxon>
        <taxon>Dothideomycetes</taxon>
        <taxon>Pleosporomycetidae</taxon>
        <taxon>Pleosporales</taxon>
        <taxon>Pleomassariaceae</taxon>
        <taxon>Pleomassaria</taxon>
    </lineage>
</organism>
<protein>
    <recommendedName>
        <fullName evidence="5">Bromo domain-containing protein</fullName>
    </recommendedName>
</protein>
<dbReference type="Pfam" id="PF00439">
    <property type="entry name" value="Bromodomain"/>
    <property type="match status" value="1"/>
</dbReference>
<dbReference type="SUPFAM" id="SSF47370">
    <property type="entry name" value="Bromodomain"/>
    <property type="match status" value="1"/>
</dbReference>
<dbReference type="PANTHER" id="PTHR15398:SF4">
    <property type="entry name" value="BROMODOMAIN-CONTAINING PROTEIN 8 ISOFORM X1"/>
    <property type="match status" value="1"/>
</dbReference>
<name>A0A6G1K6P0_9PLEO</name>
<evidence type="ECO:0000259" key="5">
    <source>
        <dbReference type="PROSITE" id="PS50014"/>
    </source>
</evidence>
<keyword evidence="1 2" id="KW-0103">Bromodomain</keyword>
<evidence type="ECO:0000256" key="4">
    <source>
        <dbReference type="SAM" id="MobiDB-lite"/>
    </source>
</evidence>
<dbReference type="GO" id="GO:0006325">
    <property type="term" value="P:chromatin organization"/>
    <property type="evidence" value="ECO:0007669"/>
    <property type="project" value="UniProtKB-ARBA"/>
</dbReference>
<feature type="compositionally biased region" description="Polar residues" evidence="4">
    <location>
        <begin position="287"/>
        <end position="297"/>
    </location>
</feature>
<feature type="region of interest" description="Disordered" evidence="4">
    <location>
        <begin position="73"/>
        <end position="110"/>
    </location>
</feature>
<feature type="compositionally biased region" description="Low complexity" evidence="4">
    <location>
        <begin position="169"/>
        <end position="186"/>
    </location>
</feature>
<feature type="region of interest" description="Disordered" evidence="4">
    <location>
        <begin position="427"/>
        <end position="677"/>
    </location>
</feature>
<feature type="domain" description="Bromo" evidence="5">
    <location>
        <begin position="699"/>
        <end position="804"/>
    </location>
</feature>
<feature type="compositionally biased region" description="Low complexity" evidence="4">
    <location>
        <begin position="374"/>
        <end position="393"/>
    </location>
</feature>
<dbReference type="InterPro" id="IPR036427">
    <property type="entry name" value="Bromodomain-like_sf"/>
</dbReference>
<dbReference type="Proteomes" id="UP000799428">
    <property type="component" value="Unassembled WGS sequence"/>
</dbReference>
<feature type="region of interest" description="Disordered" evidence="4">
    <location>
        <begin position="158"/>
        <end position="229"/>
    </location>
</feature>
<feature type="compositionally biased region" description="Polar residues" evidence="4">
    <location>
        <begin position="352"/>
        <end position="363"/>
    </location>
</feature>
<proteinExistence type="predicted"/>
<feature type="compositionally biased region" description="Basic and acidic residues" evidence="4">
    <location>
        <begin position="220"/>
        <end position="229"/>
    </location>
</feature>
<feature type="compositionally biased region" description="Basic residues" evidence="4">
    <location>
        <begin position="491"/>
        <end position="500"/>
    </location>
</feature>
<evidence type="ECO:0000313" key="6">
    <source>
        <dbReference type="EMBL" id="KAF2708478.1"/>
    </source>
</evidence>
<evidence type="ECO:0000256" key="1">
    <source>
        <dbReference type="ARBA" id="ARBA00023117"/>
    </source>
</evidence>
<feature type="compositionally biased region" description="Polar residues" evidence="4">
    <location>
        <begin position="306"/>
        <end position="338"/>
    </location>
</feature>
<feature type="region of interest" description="Disordered" evidence="4">
    <location>
        <begin position="282"/>
        <end position="338"/>
    </location>
</feature>
<gene>
    <name evidence="6" type="ORF">K504DRAFT_477824</name>
</gene>
<feature type="compositionally biased region" description="Basic residues" evidence="4">
    <location>
        <begin position="645"/>
        <end position="659"/>
    </location>
</feature>
<accession>A0A6G1K6P0</accession>
<dbReference type="AlphaFoldDB" id="A0A6G1K6P0"/>
<dbReference type="EMBL" id="MU005772">
    <property type="protein sequence ID" value="KAF2708478.1"/>
    <property type="molecule type" value="Genomic_DNA"/>
</dbReference>
<evidence type="ECO:0000313" key="7">
    <source>
        <dbReference type="Proteomes" id="UP000799428"/>
    </source>
</evidence>
<dbReference type="Gene3D" id="1.20.920.10">
    <property type="entry name" value="Bromodomain-like"/>
    <property type="match status" value="1"/>
</dbReference>
<feature type="compositionally biased region" description="Polar residues" evidence="4">
    <location>
        <begin position="599"/>
        <end position="618"/>
    </location>
</feature>
<feature type="compositionally biased region" description="Basic residues" evidence="4">
    <location>
        <begin position="568"/>
        <end position="582"/>
    </location>
</feature>
<dbReference type="InterPro" id="IPR001487">
    <property type="entry name" value="Bromodomain"/>
</dbReference>
<dbReference type="PROSITE" id="PS50014">
    <property type="entry name" value="BROMODOMAIN_2"/>
    <property type="match status" value="1"/>
</dbReference>
<sequence>MNTSLTAYTHLESLLLFQCLNTHGVNPPVFSKISELLKNNPHIAADKGFQSGRLSPDALRNFYLHILKEEIRSERQDGTSDTSPPNGEVRNSRKRKAPSPNLPTSQEAAQHAHLIPNLITKLYTRYRAAITEQIRDEENRIARLHKDCQSIERGEWDQQLQERANAKISASRSPSLPRRSPLLPQRSFPPSPSPHHAKQDVLGVRDASVPNGPRPVEQVPAERDGRDNWETHPLAHPNLQIPPDHVATLAPSVQHAAPQSMQLPSSPHVPYVSHAQSSAVAPPASSMQFQSQPAQSYGGSGIPTYGSLSGAQPQMSPTHQRFPSQYQPGSQSPGVHTPLQQRNHHRYLGQQPFHTPQMGQSLPSGGVMLPPFQVSPQHPASSQPSSSVPNYPQMSTPVNVRQLPPSAASGRSGVPQMHNLVTQARQSFSTPGNTRTPNSAMFTPRSTRSVRSRLKSDVVNSPVVDRPNVQPIDDDSGPEATMSKQVQSKAKLPRKSRAKPKANENEAERGQHVIDEPEKEVEKDKTSGKGKERGKGKAKEKEKEKEPAPPPAPEESEEPVLEIETRQGRSRRKAPAIRRRLGSKASSQAGGSVRERSRSPSILSHTDTVTADNESQVGYQVKSEPGLANDVIDEDSATTRSQPSTRRRAAAPTLKRKRNAREASLAESEEQQPPTPELRTVVAARQFQKMSKPVLDDISSHQFSSLFTTAVKAKDAEGYYDIIKRPTDLNSIKKAIGAGTKVVQAVATDTPVGSPGGGGSVVEVPMTLEYIPPKAIVNPAQLEKELMRMFVNAVMFNAGEEGIVVDARSMFETVQQSVSSWRSIKHSSAKVVVEETPPVEEDAPIASKRRKL</sequence>